<name>A0A4S2KRT1_9HYME</name>
<keyword evidence="2" id="KW-1185">Reference proteome</keyword>
<dbReference type="EMBL" id="QBLH01001909">
    <property type="protein sequence ID" value="TGZ50648.1"/>
    <property type="molecule type" value="Genomic_DNA"/>
</dbReference>
<dbReference type="Proteomes" id="UP000310200">
    <property type="component" value="Unassembled WGS sequence"/>
</dbReference>
<dbReference type="AlphaFoldDB" id="A0A4S2KRT1"/>
<organism evidence="1 2">
    <name type="scientific">Temnothorax longispinosus</name>
    <dbReference type="NCBI Taxonomy" id="300112"/>
    <lineage>
        <taxon>Eukaryota</taxon>
        <taxon>Metazoa</taxon>
        <taxon>Ecdysozoa</taxon>
        <taxon>Arthropoda</taxon>
        <taxon>Hexapoda</taxon>
        <taxon>Insecta</taxon>
        <taxon>Pterygota</taxon>
        <taxon>Neoptera</taxon>
        <taxon>Endopterygota</taxon>
        <taxon>Hymenoptera</taxon>
        <taxon>Apocrita</taxon>
        <taxon>Aculeata</taxon>
        <taxon>Formicoidea</taxon>
        <taxon>Formicidae</taxon>
        <taxon>Myrmicinae</taxon>
        <taxon>Temnothorax</taxon>
    </lineage>
</organism>
<reference evidence="1 2" key="1">
    <citation type="journal article" date="2019" name="Philos. Trans. R. Soc. Lond., B, Biol. Sci.">
        <title>Ant behaviour and brain gene expression of defending hosts depend on the ecological success of the intruding social parasite.</title>
        <authorList>
            <person name="Kaur R."/>
            <person name="Stoldt M."/>
            <person name="Jongepier E."/>
            <person name="Feldmeyer B."/>
            <person name="Menzel F."/>
            <person name="Bornberg-Bauer E."/>
            <person name="Foitzik S."/>
        </authorList>
    </citation>
    <scope>NUCLEOTIDE SEQUENCE [LARGE SCALE GENOMIC DNA]</scope>
    <source>
        <tissue evidence="1">Whole body</tissue>
    </source>
</reference>
<evidence type="ECO:0000313" key="2">
    <source>
        <dbReference type="Proteomes" id="UP000310200"/>
    </source>
</evidence>
<evidence type="ECO:0000313" key="1">
    <source>
        <dbReference type="EMBL" id="TGZ50648.1"/>
    </source>
</evidence>
<comment type="caution">
    <text evidence="1">The sequence shown here is derived from an EMBL/GenBank/DDBJ whole genome shotgun (WGS) entry which is preliminary data.</text>
</comment>
<gene>
    <name evidence="1" type="ORF">DBV15_10776</name>
</gene>
<proteinExistence type="predicted"/>
<protein>
    <submittedName>
        <fullName evidence="1">Uncharacterized protein</fullName>
    </submittedName>
</protein>
<sequence>MRVGMLPKNFQVCCQILNNVAKTSLPVLHFSKKVTRNGKFIEWPENEIRLTSEQYRKKLERCPKPSLAQLCCKKLFSKPEPKCKAITAGDDYIKARQSLKLHIKNLVKFVEDESQLIANDVKSRLDSSKAARATQLENLLKKTTRRLDELIKLDVSYGSWMRKETLMLNDEIRRSFDALERAIEPNVKRIAFMLNRLRSDVSTSVESAERNLVACRKYDVLLDFAKCTKEQSDEATKILDRMNEEARRKFEEIGKFRETVLRAHEIMAREAIEINRKKTADFSRYLEKCIVQLRKSGKWQKKKIKPQK</sequence>
<accession>A0A4S2KRT1</accession>